<dbReference type="AlphaFoldDB" id="A0A1E3XEA8"/>
<reference evidence="2 3" key="1">
    <citation type="submission" date="2016-07" db="EMBL/GenBank/DDBJ databases">
        <title>Draft genome of Scalindua rubra, obtained from a brine-seawater interface in the Red Sea, sheds light on salt adaptation in anammox bacteria.</title>
        <authorList>
            <person name="Speth D.R."/>
            <person name="Lagkouvardos I."/>
            <person name="Wang Y."/>
            <person name="Qian P.-Y."/>
            <person name="Dutilh B.E."/>
            <person name="Jetten M.S."/>
        </authorList>
    </citation>
    <scope>NUCLEOTIDE SEQUENCE [LARGE SCALE GENOMIC DNA]</scope>
    <source>
        <strain evidence="2">BSI-1</strain>
    </source>
</reference>
<dbReference type="Gene3D" id="1.25.40.10">
    <property type="entry name" value="Tetratricopeptide repeat domain"/>
    <property type="match status" value="1"/>
</dbReference>
<dbReference type="SUPFAM" id="SSF48452">
    <property type="entry name" value="TPR-like"/>
    <property type="match status" value="1"/>
</dbReference>
<dbReference type="Proteomes" id="UP000094056">
    <property type="component" value="Unassembled WGS sequence"/>
</dbReference>
<comment type="caution">
    <text evidence="2">The sequence shown here is derived from an EMBL/GenBank/DDBJ whole genome shotgun (WGS) entry which is preliminary data.</text>
</comment>
<proteinExistence type="predicted"/>
<accession>A0A1E3XEA8</accession>
<evidence type="ECO:0000259" key="1">
    <source>
        <dbReference type="Pfam" id="PF24390"/>
    </source>
</evidence>
<dbReference type="Pfam" id="PF24390">
    <property type="entry name" value="PRTase-CE"/>
    <property type="match status" value="1"/>
</dbReference>
<evidence type="ECO:0000313" key="3">
    <source>
        <dbReference type="Proteomes" id="UP000094056"/>
    </source>
</evidence>
<organism evidence="2 3">
    <name type="scientific">Candidatus Scalindua rubra</name>
    <dbReference type="NCBI Taxonomy" id="1872076"/>
    <lineage>
        <taxon>Bacteria</taxon>
        <taxon>Pseudomonadati</taxon>
        <taxon>Planctomycetota</taxon>
        <taxon>Candidatus Brocadiia</taxon>
        <taxon>Candidatus Brocadiales</taxon>
        <taxon>Candidatus Scalinduaceae</taxon>
        <taxon>Candidatus Scalindua</taxon>
    </lineage>
</organism>
<dbReference type="InterPro" id="IPR011990">
    <property type="entry name" value="TPR-like_helical_dom_sf"/>
</dbReference>
<evidence type="ECO:0000313" key="2">
    <source>
        <dbReference type="EMBL" id="ODS33966.1"/>
    </source>
</evidence>
<dbReference type="EMBL" id="MAYW01000016">
    <property type="protein sequence ID" value="ODS33966.1"/>
    <property type="molecule type" value="Genomic_DNA"/>
</dbReference>
<name>A0A1E3XEA8_9BACT</name>
<protein>
    <recommendedName>
        <fullName evidence="1">PRTase-CE domain-containing protein</fullName>
    </recommendedName>
</protein>
<sequence length="684" mass="78424">MVDKGKNFEDIIVVTPDGNADSADSHAYKLRKEWGLSKKVFMDASNVVIEDSGGKILLFFNDTHGSGDQFIREFSHLIKYVGDSNCFILCYALARKALSVFRKEFPNITIVPELSTPTIHEKNIFTLQQLEKIQLLGDKVCPPHPLGYGDCGLLVAYHFQCPNNNLPIVWADGDNNSFINSEGQKTGGYPWIPLFPYKPKQKFQSDITKFSENDCLSLIRGIEQEFLQCRKDAIGRTRRKAITQLLSRLNWLSLGDFSYLDLKVRMLTQASREARSLKEFHNINLEIERIYELIFQMQITESEMYIAVNNFVNWAIDFSQLAGNSVELNKIISRLNTATRKIGLLIRINAKSNNVKESEMFALRAKGKRAMATLLQKRSGSGQKAKLEINNIKKQALEDAQNAYNLNDCALTKHELALCLFANTATMDSDKAIHGLELLHLAYKEGSPVAAYELTKQLRMRHRNEEAIYVFKSVAERDDDRRRFHSNVSFFAYAVIGVYYNTNDEEKYKQDALLACRWLDEVISYEHHTAKEIVAYCKLKLICGFPKSEAFAPLEILRPMSTMAWDQLADIARKLEFGDDSMAGALLLGLEDASVWSQIGTLYSDFTSQFDKALEFYDRAIRIDKRCPIYHFNKARTFAYKLHDYHAAHTELIVSKSLKQFSYAWYKQNRKDFNELKSEIQKKI</sequence>
<gene>
    <name evidence="2" type="ORF">SCARUB_00939</name>
</gene>
<dbReference type="InterPro" id="IPR056920">
    <property type="entry name" value="PRTase-CE"/>
</dbReference>
<feature type="domain" description="PRTase-CE" evidence="1">
    <location>
        <begin position="7"/>
        <end position="196"/>
    </location>
</feature>